<dbReference type="AlphaFoldDB" id="A0A4S8RGR1"/>
<evidence type="ECO:0000313" key="1">
    <source>
        <dbReference type="EMBL" id="THV57090.1"/>
    </source>
</evidence>
<sequence>MTISQGTAIVAFGVKGAPPTGFKKYRLTRRNIDSLARNLSSLPNFYYAKIFRYERLGRNKGFNREQVAYIYWDKDGFLTVKYN</sequence>
<gene>
    <name evidence="1" type="ORF">EZV76_15855</name>
</gene>
<proteinExistence type="predicted"/>
<dbReference type="EMBL" id="SNTZ01000016">
    <property type="protein sequence ID" value="THV57090.1"/>
    <property type="molecule type" value="Genomic_DNA"/>
</dbReference>
<name>A0A4S8RGR1_9FLAO</name>
<dbReference type="Proteomes" id="UP000310406">
    <property type="component" value="Unassembled WGS sequence"/>
</dbReference>
<organism evidence="1 2">
    <name type="scientific">Flagellimonas alvinocaridis</name>
    <dbReference type="NCBI Taxonomy" id="2530200"/>
    <lineage>
        <taxon>Bacteria</taxon>
        <taxon>Pseudomonadati</taxon>
        <taxon>Bacteroidota</taxon>
        <taxon>Flavobacteriia</taxon>
        <taxon>Flavobacteriales</taxon>
        <taxon>Flavobacteriaceae</taxon>
        <taxon>Flagellimonas</taxon>
    </lineage>
</organism>
<comment type="caution">
    <text evidence="1">The sequence shown here is derived from an EMBL/GenBank/DDBJ whole genome shotgun (WGS) entry which is preliminary data.</text>
</comment>
<keyword evidence="2" id="KW-1185">Reference proteome</keyword>
<accession>A0A4S8RGR1</accession>
<reference evidence="1 2" key="1">
    <citation type="submission" date="2019-03" db="EMBL/GenBank/DDBJ databases">
        <title>Muricauda SCR12 sp.nov, a marine bacterium isolated from Pacific Ocean:the Okinawa trough.</title>
        <authorList>
            <person name="Liu L."/>
        </authorList>
    </citation>
    <scope>NUCLEOTIDE SEQUENCE [LARGE SCALE GENOMIC DNA]</scope>
    <source>
        <strain evidence="1 2">SCR12</strain>
    </source>
</reference>
<protein>
    <submittedName>
        <fullName evidence="1">Uncharacterized protein</fullName>
    </submittedName>
</protein>
<dbReference type="OrthoDB" id="1443942at2"/>
<dbReference type="RefSeq" id="WP_136567531.1">
    <property type="nucleotide sequence ID" value="NZ_SNTZ01000016.1"/>
</dbReference>
<evidence type="ECO:0000313" key="2">
    <source>
        <dbReference type="Proteomes" id="UP000310406"/>
    </source>
</evidence>